<gene>
    <name evidence="8" type="ORF">CTHT_0038130</name>
</gene>
<dbReference type="PROSITE" id="PS50850">
    <property type="entry name" value="MFS"/>
    <property type="match status" value="1"/>
</dbReference>
<dbReference type="InterPro" id="IPR020846">
    <property type="entry name" value="MFS_dom"/>
</dbReference>
<dbReference type="OrthoDB" id="419537at2759"/>
<dbReference type="Gene3D" id="1.20.1720.10">
    <property type="entry name" value="Multidrug resistance protein D"/>
    <property type="match status" value="1"/>
</dbReference>
<protein>
    <submittedName>
        <fullName evidence="8">Multidrug resistance protein fnx1-like protein</fullName>
    </submittedName>
</protein>
<dbReference type="OMA" id="YINLCLG"/>
<feature type="transmembrane region" description="Helical" evidence="6">
    <location>
        <begin position="232"/>
        <end position="253"/>
    </location>
</feature>
<feature type="transmembrane region" description="Helical" evidence="6">
    <location>
        <begin position="139"/>
        <end position="158"/>
    </location>
</feature>
<feature type="transmembrane region" description="Helical" evidence="6">
    <location>
        <begin position="73"/>
        <end position="96"/>
    </location>
</feature>
<dbReference type="KEGG" id="cthr:CTHT_0038130"/>
<keyword evidence="9" id="KW-1185">Reference proteome</keyword>
<dbReference type="Proteomes" id="UP000008066">
    <property type="component" value="Unassembled WGS sequence"/>
</dbReference>
<feature type="transmembrane region" description="Helical" evidence="6">
    <location>
        <begin position="424"/>
        <end position="443"/>
    </location>
</feature>
<dbReference type="PANTHER" id="PTHR23501:SF67">
    <property type="entry name" value="MFS MULTIDRUG EFFLUX TRANSPORTER (EUROFUNG)"/>
    <property type="match status" value="1"/>
</dbReference>
<proteinExistence type="predicted"/>
<feature type="transmembrane region" description="Helical" evidence="6">
    <location>
        <begin position="164"/>
        <end position="188"/>
    </location>
</feature>
<feature type="transmembrane region" description="Helical" evidence="6">
    <location>
        <begin position="395"/>
        <end position="417"/>
    </location>
</feature>
<feature type="region of interest" description="Disordered" evidence="5">
    <location>
        <begin position="1"/>
        <end position="59"/>
    </location>
</feature>
<evidence type="ECO:0000259" key="7">
    <source>
        <dbReference type="PROSITE" id="PS50850"/>
    </source>
</evidence>
<dbReference type="GO" id="GO:0015174">
    <property type="term" value="F:basic amino acid transmembrane transporter activity"/>
    <property type="evidence" value="ECO:0007669"/>
    <property type="project" value="TreeGrafter"/>
</dbReference>
<accession>G0S8A5</accession>
<feature type="transmembrane region" description="Helical" evidence="6">
    <location>
        <begin position="449"/>
        <end position="478"/>
    </location>
</feature>
<evidence type="ECO:0000256" key="6">
    <source>
        <dbReference type="SAM" id="Phobius"/>
    </source>
</evidence>
<dbReference type="eggNOG" id="KOG0254">
    <property type="taxonomic scope" value="Eukaryota"/>
</dbReference>
<dbReference type="AlphaFoldDB" id="G0S8A5"/>
<keyword evidence="2 6" id="KW-0812">Transmembrane</keyword>
<dbReference type="Pfam" id="PF07690">
    <property type="entry name" value="MFS_1"/>
    <property type="match status" value="1"/>
</dbReference>
<evidence type="ECO:0000256" key="1">
    <source>
        <dbReference type="ARBA" id="ARBA00004141"/>
    </source>
</evidence>
<name>G0S8A5_CHATD</name>
<keyword evidence="3 6" id="KW-1133">Transmembrane helix</keyword>
<reference evidence="8 9" key="1">
    <citation type="journal article" date="2011" name="Cell">
        <title>Insight into structure and assembly of the nuclear pore complex by utilizing the genome of a eukaryotic thermophile.</title>
        <authorList>
            <person name="Amlacher S."/>
            <person name="Sarges P."/>
            <person name="Flemming D."/>
            <person name="van Noort V."/>
            <person name="Kunze R."/>
            <person name="Devos D.P."/>
            <person name="Arumugam M."/>
            <person name="Bork P."/>
            <person name="Hurt E."/>
        </authorList>
    </citation>
    <scope>NUCLEOTIDE SEQUENCE [LARGE SCALE GENOMIC DNA]</scope>
    <source>
        <strain evidence="9">DSM 1495 / CBS 144.50 / IMI 039719</strain>
    </source>
</reference>
<dbReference type="Gene3D" id="1.20.1250.20">
    <property type="entry name" value="MFS general substrate transporter like domains"/>
    <property type="match status" value="1"/>
</dbReference>
<dbReference type="SUPFAM" id="SSF103473">
    <property type="entry name" value="MFS general substrate transporter"/>
    <property type="match status" value="1"/>
</dbReference>
<feature type="transmembrane region" description="Helical" evidence="6">
    <location>
        <begin position="314"/>
        <end position="336"/>
    </location>
</feature>
<dbReference type="EMBL" id="GL988041">
    <property type="protein sequence ID" value="EGS21939.1"/>
    <property type="molecule type" value="Genomic_DNA"/>
</dbReference>
<dbReference type="HOGENOM" id="CLU_000960_22_3_1"/>
<evidence type="ECO:0000256" key="5">
    <source>
        <dbReference type="SAM" id="MobiDB-lite"/>
    </source>
</evidence>
<organism evidence="9">
    <name type="scientific">Chaetomium thermophilum (strain DSM 1495 / CBS 144.50 / IMI 039719)</name>
    <name type="common">Thermochaetoides thermophila</name>
    <dbReference type="NCBI Taxonomy" id="759272"/>
    <lineage>
        <taxon>Eukaryota</taxon>
        <taxon>Fungi</taxon>
        <taxon>Dikarya</taxon>
        <taxon>Ascomycota</taxon>
        <taxon>Pezizomycotina</taxon>
        <taxon>Sordariomycetes</taxon>
        <taxon>Sordariomycetidae</taxon>
        <taxon>Sordariales</taxon>
        <taxon>Chaetomiaceae</taxon>
        <taxon>Thermochaetoides</taxon>
    </lineage>
</organism>
<evidence type="ECO:0000256" key="2">
    <source>
        <dbReference type="ARBA" id="ARBA00022692"/>
    </source>
</evidence>
<dbReference type="GeneID" id="18257851"/>
<feature type="transmembrane region" description="Helical" evidence="6">
    <location>
        <begin position="560"/>
        <end position="581"/>
    </location>
</feature>
<dbReference type="InterPro" id="IPR011701">
    <property type="entry name" value="MFS"/>
</dbReference>
<feature type="transmembrane region" description="Helical" evidence="6">
    <location>
        <begin position="200"/>
        <end position="220"/>
    </location>
</feature>
<keyword evidence="4 6" id="KW-0472">Membrane</keyword>
<feature type="transmembrane region" description="Helical" evidence="6">
    <location>
        <begin position="490"/>
        <end position="509"/>
    </location>
</feature>
<feature type="transmembrane region" description="Helical" evidence="6">
    <location>
        <begin position="274"/>
        <end position="294"/>
    </location>
</feature>
<comment type="subcellular location">
    <subcellularLocation>
        <location evidence="1">Membrane</location>
        <topology evidence="1">Multi-pass membrane protein</topology>
    </subcellularLocation>
</comment>
<dbReference type="GO" id="GO:0000329">
    <property type="term" value="C:fungal-type vacuole membrane"/>
    <property type="evidence" value="ECO:0007669"/>
    <property type="project" value="TreeGrafter"/>
</dbReference>
<feature type="transmembrane region" description="Helical" evidence="6">
    <location>
        <begin position="108"/>
        <end position="127"/>
    </location>
</feature>
<feature type="domain" description="Major facilitator superfamily (MFS) profile" evidence="7">
    <location>
        <begin position="74"/>
        <end position="585"/>
    </location>
</feature>
<feature type="transmembrane region" description="Helical" evidence="6">
    <location>
        <begin position="361"/>
        <end position="383"/>
    </location>
</feature>
<dbReference type="RefSeq" id="XP_006694235.1">
    <property type="nucleotide sequence ID" value="XM_006694172.1"/>
</dbReference>
<evidence type="ECO:0000313" key="8">
    <source>
        <dbReference type="EMBL" id="EGS21939.1"/>
    </source>
</evidence>
<sequence>MTVNADSQRVGPGAGVDSERRDVESLSPKHSAHTTVVPIPDEETPLISENGTAAPASTEPQWLGGLTTKRFQLLFLQIVIGNFVACFDGTIMASSHPAITSSFGSSNAASWLSTAFLLTSTSFQPVLGSLSDGLGRKSPYVATVAIFLVGTAACALAPSMGAFIAARALCGLGAGGMMTLGIIILSDVVPIEIRGKYQGYLNVVFGVGSMMGAALGGLMADTLGWRWEFGVQVPLLVGCLALSMVIVPADLGLYGREQKPLGEVMRNFDLRGSILMASSVTCLIIGLVGLRGYSSRLDTDADFPQSLGGNILPWSHPVVIASLVLFAILFPIFLHVESNPPAGVKPVMPIHLLTKQPQSNLLFSNHLAFLVSSAVIFNAPLYFQGVLLTSATTSGLRLVASSVVTSIVGTTTGFLITYTRRMKWAVAGGTAILTAGTALLAAQRPGWPGWVYVLFLVPQAAGCGLAFPGTLMAVLAVAPQEEQAVVTGTLTLWRSLGSVMGVATSSLVMQNALRVYLEKYVSAPTLEEKEKIVQLVRKSVEAIKALPDGYRAQVVTSYGAALRVTFVATCVVAALSMLLVLPVRLPKLTKKT</sequence>
<evidence type="ECO:0000256" key="3">
    <source>
        <dbReference type="ARBA" id="ARBA00022989"/>
    </source>
</evidence>
<evidence type="ECO:0000313" key="9">
    <source>
        <dbReference type="Proteomes" id="UP000008066"/>
    </source>
</evidence>
<dbReference type="PANTHER" id="PTHR23501">
    <property type="entry name" value="MAJOR FACILITATOR SUPERFAMILY"/>
    <property type="match status" value="1"/>
</dbReference>
<evidence type="ECO:0000256" key="4">
    <source>
        <dbReference type="ARBA" id="ARBA00023136"/>
    </source>
</evidence>
<dbReference type="InterPro" id="IPR036259">
    <property type="entry name" value="MFS_trans_sf"/>
</dbReference>